<evidence type="ECO:0000313" key="6">
    <source>
        <dbReference type="Proteomes" id="UP000018458"/>
    </source>
</evidence>
<dbReference type="GO" id="GO:0009117">
    <property type="term" value="P:nucleotide metabolic process"/>
    <property type="evidence" value="ECO:0007669"/>
    <property type="project" value="UniProtKB-KW"/>
</dbReference>
<protein>
    <recommendedName>
        <fullName evidence="4">dTTP/UTP pyrophosphatase</fullName>
        <shortName evidence="4">dTTPase/UTPase</shortName>
        <ecNumber evidence="4">3.6.1.9</ecNumber>
    </recommendedName>
    <alternativeName>
        <fullName evidence="4">Nucleoside triphosphate pyrophosphatase</fullName>
    </alternativeName>
    <alternativeName>
        <fullName evidence="4">Nucleotide pyrophosphatase</fullName>
        <shortName evidence="4">Nucleotide PPase</shortName>
    </alternativeName>
</protein>
<evidence type="ECO:0000256" key="1">
    <source>
        <dbReference type="ARBA" id="ARBA00001968"/>
    </source>
</evidence>
<dbReference type="AlphaFoldDB" id="E8LJU0"/>
<comment type="catalytic activity">
    <reaction evidence="4">
        <text>UTP + H2O = UMP + diphosphate + H(+)</text>
        <dbReference type="Rhea" id="RHEA:29395"/>
        <dbReference type="ChEBI" id="CHEBI:15377"/>
        <dbReference type="ChEBI" id="CHEBI:15378"/>
        <dbReference type="ChEBI" id="CHEBI:33019"/>
        <dbReference type="ChEBI" id="CHEBI:46398"/>
        <dbReference type="ChEBI" id="CHEBI:57865"/>
        <dbReference type="EC" id="3.6.1.9"/>
    </reaction>
</comment>
<dbReference type="InterPro" id="IPR003697">
    <property type="entry name" value="Maf-like"/>
</dbReference>
<name>E8LJU0_SUCHY</name>
<keyword evidence="3 4" id="KW-0546">Nucleotide metabolism</keyword>
<dbReference type="CDD" id="cd00555">
    <property type="entry name" value="Maf"/>
    <property type="match status" value="1"/>
</dbReference>
<dbReference type="EMBL" id="AEVO01000046">
    <property type="protein sequence ID" value="EFY07213.1"/>
    <property type="molecule type" value="Genomic_DNA"/>
</dbReference>
<dbReference type="eggNOG" id="COG0424">
    <property type="taxonomic scope" value="Bacteria"/>
</dbReference>
<keyword evidence="4" id="KW-0963">Cytoplasm</keyword>
<accession>E8LJU0</accession>
<dbReference type="HAMAP" id="MF_00528">
    <property type="entry name" value="Maf"/>
    <property type="match status" value="1"/>
</dbReference>
<sequence length="195" mass="21562">MYDLILASSSPRRRDFLNNMGLTFIIVSPEIDENPFEGEKPYDLVVRLAHNKAFAVFTNYSKNVVLAADTIVVCDNEILGKPHDREDALNMILKLSGKTHQVYTAVCIVGPQGKEEFVTVTDVTFSHFDERLAKIYVDSGESDDKSGSYALQGIAAMLIEKVNGSVSSVVGLPACQTREALERFSIFPRTVKALK</sequence>
<dbReference type="EC" id="3.6.1.9" evidence="4"/>
<dbReference type="PANTHER" id="PTHR43213">
    <property type="entry name" value="BIFUNCTIONAL DTTP/UTP PYROPHOSPHATASE/METHYLTRANSFERASE PROTEIN-RELATED"/>
    <property type="match status" value="1"/>
</dbReference>
<dbReference type="HOGENOM" id="CLU_040416_2_1_6"/>
<proteinExistence type="inferred from homology"/>
<keyword evidence="2 4" id="KW-0378">Hydrolase</keyword>
<dbReference type="SUPFAM" id="SSF52972">
    <property type="entry name" value="ITPase-like"/>
    <property type="match status" value="1"/>
</dbReference>
<gene>
    <name evidence="5" type="primary">maf</name>
    <name evidence="5" type="ORF">HMPREF9444_00975</name>
</gene>
<evidence type="ECO:0000256" key="2">
    <source>
        <dbReference type="ARBA" id="ARBA00022801"/>
    </source>
</evidence>
<evidence type="ECO:0000256" key="3">
    <source>
        <dbReference type="ARBA" id="ARBA00023080"/>
    </source>
</evidence>
<comment type="similarity">
    <text evidence="4">Belongs to the Maf family. YhdE subfamily.</text>
</comment>
<dbReference type="GO" id="GO:0005737">
    <property type="term" value="C:cytoplasm"/>
    <property type="evidence" value="ECO:0007669"/>
    <property type="project" value="UniProtKB-SubCell"/>
</dbReference>
<feature type="site" description="Important for substrate specificity" evidence="4">
    <location>
        <position position="12"/>
    </location>
</feature>
<feature type="site" description="Important for substrate specificity" evidence="4">
    <location>
        <position position="152"/>
    </location>
</feature>
<dbReference type="GO" id="GO:0036221">
    <property type="term" value="F:UTP diphosphatase activity"/>
    <property type="evidence" value="ECO:0007669"/>
    <property type="project" value="RHEA"/>
</dbReference>
<dbReference type="NCBIfam" id="TIGR00172">
    <property type="entry name" value="maf"/>
    <property type="match status" value="1"/>
</dbReference>
<dbReference type="InterPro" id="IPR029001">
    <property type="entry name" value="ITPase-like_fam"/>
</dbReference>
<keyword evidence="6" id="KW-1185">Reference proteome</keyword>
<reference evidence="5 6" key="1">
    <citation type="submission" date="2011-01" db="EMBL/GenBank/DDBJ databases">
        <authorList>
            <person name="Weinstock G."/>
            <person name="Sodergren E."/>
            <person name="Clifton S."/>
            <person name="Fulton L."/>
            <person name="Fulton B."/>
            <person name="Courtney L."/>
            <person name="Fronick C."/>
            <person name="Harrison M."/>
            <person name="Strong C."/>
            <person name="Farmer C."/>
            <person name="Delahaunty K."/>
            <person name="Markovic C."/>
            <person name="Hall O."/>
            <person name="Minx P."/>
            <person name="Tomlinson C."/>
            <person name="Mitreva M."/>
            <person name="Hou S."/>
            <person name="Chen J."/>
            <person name="Wollam A."/>
            <person name="Pepin K.H."/>
            <person name="Johnson M."/>
            <person name="Bhonagiri V."/>
            <person name="Zhang X."/>
            <person name="Suruliraj S."/>
            <person name="Warren W."/>
            <person name="Chinwalla A."/>
            <person name="Mardis E.R."/>
            <person name="Wilson R.K."/>
        </authorList>
    </citation>
    <scope>NUCLEOTIDE SEQUENCE [LARGE SCALE GENOMIC DNA]</scope>
    <source>
        <strain evidence="6">DSM 22608 / JCM 16073 / KCTC 15190 / YIT 12066</strain>
    </source>
</reference>
<comment type="caution">
    <text evidence="4">Lacks conserved residue(s) required for the propagation of feature annotation.</text>
</comment>
<comment type="cofactor">
    <cofactor evidence="1 4">
        <name>a divalent metal cation</name>
        <dbReference type="ChEBI" id="CHEBI:60240"/>
    </cofactor>
</comment>
<dbReference type="Proteomes" id="UP000018458">
    <property type="component" value="Unassembled WGS sequence"/>
</dbReference>
<dbReference type="OrthoDB" id="9807767at2"/>
<dbReference type="STRING" id="762983.HMPREF9444_00975"/>
<dbReference type="Gene3D" id="3.90.950.10">
    <property type="match status" value="1"/>
</dbReference>
<comment type="function">
    <text evidence="4">Nucleoside triphosphate pyrophosphatase that hydrolyzes dTTP and UTP. May have a dual role in cell division arrest and in preventing the incorporation of modified nucleotides into cellular nucleic acids.</text>
</comment>
<dbReference type="PANTHER" id="PTHR43213:SF5">
    <property type="entry name" value="BIFUNCTIONAL DTTP_UTP PYROPHOSPHATASE_METHYLTRANSFERASE PROTEIN-RELATED"/>
    <property type="match status" value="1"/>
</dbReference>
<evidence type="ECO:0000313" key="5">
    <source>
        <dbReference type="EMBL" id="EFY07213.1"/>
    </source>
</evidence>
<dbReference type="Pfam" id="PF02545">
    <property type="entry name" value="Maf"/>
    <property type="match status" value="1"/>
</dbReference>
<dbReference type="RefSeq" id="WP_009143178.1">
    <property type="nucleotide sequence ID" value="NZ_GL830983.1"/>
</dbReference>
<comment type="caution">
    <text evidence="5">The sequence shown here is derived from an EMBL/GenBank/DDBJ whole genome shotgun (WGS) entry which is preliminary data.</text>
</comment>
<comment type="catalytic activity">
    <reaction evidence="4">
        <text>dTTP + H2O = dTMP + diphosphate + H(+)</text>
        <dbReference type="Rhea" id="RHEA:28534"/>
        <dbReference type="ChEBI" id="CHEBI:15377"/>
        <dbReference type="ChEBI" id="CHEBI:15378"/>
        <dbReference type="ChEBI" id="CHEBI:33019"/>
        <dbReference type="ChEBI" id="CHEBI:37568"/>
        <dbReference type="ChEBI" id="CHEBI:63528"/>
        <dbReference type="EC" id="3.6.1.9"/>
    </reaction>
</comment>
<dbReference type="GO" id="GO:0036218">
    <property type="term" value="F:dTTP diphosphatase activity"/>
    <property type="evidence" value="ECO:0007669"/>
    <property type="project" value="RHEA"/>
</dbReference>
<evidence type="ECO:0000256" key="4">
    <source>
        <dbReference type="HAMAP-Rule" id="MF_00528"/>
    </source>
</evidence>
<feature type="active site" description="Proton acceptor" evidence="4">
    <location>
        <position position="69"/>
    </location>
</feature>
<dbReference type="PIRSF" id="PIRSF006305">
    <property type="entry name" value="Maf"/>
    <property type="match status" value="1"/>
</dbReference>
<feature type="site" description="Important for substrate specificity" evidence="4">
    <location>
        <position position="70"/>
    </location>
</feature>
<organism evidence="5 6">
    <name type="scientific">Succinatimonas hippei (strain DSM 22608 / JCM 16073 / KCTC 15190 / YIT 12066)</name>
    <dbReference type="NCBI Taxonomy" id="762983"/>
    <lineage>
        <taxon>Bacteria</taxon>
        <taxon>Pseudomonadati</taxon>
        <taxon>Pseudomonadota</taxon>
        <taxon>Gammaproteobacteria</taxon>
        <taxon>Aeromonadales</taxon>
        <taxon>Succinivibrionaceae</taxon>
        <taxon>Succinatimonas</taxon>
    </lineage>
</organism>
<comment type="subcellular location">
    <subcellularLocation>
        <location evidence="4">Cytoplasm</location>
    </subcellularLocation>
</comment>